<dbReference type="GO" id="GO:0016832">
    <property type="term" value="F:aldehyde-lyase activity"/>
    <property type="evidence" value="ECO:0007669"/>
    <property type="project" value="InterPro"/>
</dbReference>
<feature type="domain" description="DAHP synthetase I/KDSA" evidence="2">
    <location>
        <begin position="88"/>
        <end position="327"/>
    </location>
</feature>
<dbReference type="EMBL" id="KX765816">
    <property type="protein sequence ID" value="ARR97042.1"/>
    <property type="molecule type" value="Genomic_DNA"/>
</dbReference>
<keyword evidence="1" id="KW-0808">Transferase</keyword>
<dbReference type="PANTHER" id="PTHR43018:SF1">
    <property type="entry name" value="PROTEIN AROA(G)"/>
    <property type="match status" value="1"/>
</dbReference>
<accession>A0A2Z2H080</accession>
<dbReference type="NCBIfam" id="NF006421">
    <property type="entry name" value="PRK08673.1"/>
    <property type="match status" value="1"/>
</dbReference>
<evidence type="ECO:0000256" key="1">
    <source>
        <dbReference type="ARBA" id="ARBA00022679"/>
    </source>
</evidence>
<dbReference type="InterPro" id="IPR006218">
    <property type="entry name" value="DAHP1/KDSA"/>
</dbReference>
<dbReference type="NCBIfam" id="NF009239">
    <property type="entry name" value="PRK12595.1"/>
    <property type="match status" value="1"/>
</dbReference>
<dbReference type="GO" id="GO:0009073">
    <property type="term" value="P:aromatic amino acid family biosynthetic process"/>
    <property type="evidence" value="ECO:0007669"/>
    <property type="project" value="InterPro"/>
</dbReference>
<name>A0A2Z2H080_9CHLR</name>
<dbReference type="InterPro" id="IPR052899">
    <property type="entry name" value="Class-I_DAHP_synthase"/>
</dbReference>
<dbReference type="AlphaFoldDB" id="A0A2Z2H080"/>
<organism evidence="3">
    <name type="scientific">Herpetosiphon sp. B060</name>
    <dbReference type="NCBI Taxonomy" id="2002978"/>
    <lineage>
        <taxon>Bacteria</taxon>
        <taxon>Bacillati</taxon>
        <taxon>Chloroflexota</taxon>
        <taxon>Chloroflexia</taxon>
        <taxon>Herpetosiphonales</taxon>
        <taxon>Herpetosiphonaceae</taxon>
        <taxon>Herpetosiphon</taxon>
    </lineage>
</organism>
<protein>
    <submittedName>
        <fullName evidence="3">SphI</fullName>
    </submittedName>
</protein>
<dbReference type="InterPro" id="IPR006268">
    <property type="entry name" value="DAHP_syn_2"/>
</dbReference>
<reference evidence="3" key="1">
    <citation type="journal article" date="2016" name="Angew. Chem. Int. Ed. Engl.">
        <title>Discovery of a Mosaic-Like Biosynthetic Assembly Line with a Decarboxylative Off-Loading Mechanism through a Combination of Genome Mining and Imaging.</title>
        <authorList>
            <person name="Mir Mohseni M."/>
            <person name="Hoever T."/>
            <person name="Barra L."/>
            <person name="Kaiser M."/>
            <person name="Dorrestein P.C."/>
            <person name="Dickschat J.S."/>
            <person name="Schaeberle T.F."/>
        </authorList>
    </citation>
    <scope>NUCLEOTIDE SEQUENCE</scope>
    <source>
        <strain evidence="3">B060</strain>
    </source>
</reference>
<evidence type="ECO:0000259" key="2">
    <source>
        <dbReference type="Pfam" id="PF00793"/>
    </source>
</evidence>
<dbReference type="Gene3D" id="3.20.20.70">
    <property type="entry name" value="Aldolase class I"/>
    <property type="match status" value="1"/>
</dbReference>
<dbReference type="InterPro" id="IPR013785">
    <property type="entry name" value="Aldolase_TIM"/>
</dbReference>
<dbReference type="GO" id="GO:0016740">
    <property type="term" value="F:transferase activity"/>
    <property type="evidence" value="ECO:0007669"/>
    <property type="project" value="UniProtKB-KW"/>
</dbReference>
<evidence type="ECO:0000313" key="3">
    <source>
        <dbReference type="EMBL" id="ARR97042.1"/>
    </source>
</evidence>
<dbReference type="SUPFAM" id="SSF51569">
    <property type="entry name" value="Aldolase"/>
    <property type="match status" value="1"/>
</dbReference>
<dbReference type="NCBIfam" id="TIGR01361">
    <property type="entry name" value="DAHP_synth_Bsub"/>
    <property type="match status" value="1"/>
</dbReference>
<sequence>MIVTIEHAAGFEPIEQVLRCCDEYEASLNLTRDKRYTRIRITVDQAYSELFVRLKSIVGVAKVETTGKPYPLAAREAKSAASVINVRGIEIGGSDLVVMAGPCSVESREQILATAHAVRAAGARILRGGAYKPRTSPYDFRGLGEEGLQLLAEAREATGLAIVTEVMSIADLELGAYYADIIQIGARNMQNFSLLHACGSINRPILLKRGPSATIEEWLLAAEYILAAGNEQVILCERGIRTYEPFTRNTFDVSAIASIKHLSHLPIIGDPSHGVGKAELVPQMARAAIAAGADGLIIEVHPNPAQAWSDGQQSLTFEHFEQLMNDLAPIANALGRQLNPNVQALVVS</sequence>
<dbReference type="Pfam" id="PF00793">
    <property type="entry name" value="DAHP_synth_1"/>
    <property type="match status" value="1"/>
</dbReference>
<dbReference type="PANTHER" id="PTHR43018">
    <property type="entry name" value="PHOSPHO-2-DEHYDRO-3-DEOXYHEPTONATE ALDOLASE"/>
    <property type="match status" value="1"/>
</dbReference>
<proteinExistence type="predicted"/>